<feature type="region of interest" description="Disordered" evidence="4">
    <location>
        <begin position="1"/>
        <end position="26"/>
    </location>
</feature>
<evidence type="ECO:0000256" key="3">
    <source>
        <dbReference type="ARBA" id="ARBA00031983"/>
    </source>
</evidence>
<evidence type="ECO:0000256" key="1">
    <source>
        <dbReference type="ARBA" id="ARBA00000274"/>
    </source>
</evidence>
<dbReference type="Pfam" id="PF03641">
    <property type="entry name" value="Lysine_decarbox"/>
    <property type="match status" value="1"/>
</dbReference>
<dbReference type="EMBL" id="AP027370">
    <property type="protein sequence ID" value="BDY11762.1"/>
    <property type="molecule type" value="Genomic_DNA"/>
</dbReference>
<dbReference type="SUPFAM" id="SSF102405">
    <property type="entry name" value="MCP/YpsA-like"/>
    <property type="match status" value="1"/>
</dbReference>
<dbReference type="InterPro" id="IPR052341">
    <property type="entry name" value="LOG_family_nucleotidases"/>
</dbReference>
<protein>
    <recommendedName>
        <fullName evidence="3">AMP nucleosidase</fullName>
        <ecNumber evidence="2">3.2.2.4</ecNumber>
    </recommendedName>
    <alternativeName>
        <fullName evidence="3">AMP nucleosidase</fullName>
    </alternativeName>
</protein>
<evidence type="ECO:0000313" key="6">
    <source>
        <dbReference type="Proteomes" id="UP001321445"/>
    </source>
</evidence>
<name>A0ABM8FHJ8_9BACT</name>
<dbReference type="PANTHER" id="PTHR43393">
    <property type="entry name" value="CYTOKININ RIBOSIDE 5'-MONOPHOSPHATE PHOSPHORIBOHYDROLASE"/>
    <property type="match status" value="1"/>
</dbReference>
<sequence length="319" mass="36937">MRKKTKHKWHELPWQHPKPKSEDPKAERLVRELMESPTYRLAEEDREFLQSHETRGVRLELDYMKAELIMTELDVQHTIVVFGSARIKERKTALATFKEVEKKLVADSDNVKLLAQLREAERMVEMSTYYDDARKFGRLVGNSGTGPEDNRVILMTGGGPGIMEAANRGAYDVGAKSIGLNINLPHEQYPNPYISPELCFQFHYFAIRKLHFMLRAQALVAYPGGFGTLDELFEILTLVQTRKTPEIPVVLVGKRYWERIVNFEILAEEGMISPDDLEIFTMVENADEAWRHIIGWHTDRRTHLYRVYTEGEKPQHGKV</sequence>
<dbReference type="PANTHER" id="PTHR43393:SF3">
    <property type="entry name" value="LYSINE DECARBOXYLASE-LIKE PROTEIN"/>
    <property type="match status" value="1"/>
</dbReference>
<reference evidence="5 6" key="1">
    <citation type="submission" date="2023-03" db="EMBL/GenBank/DDBJ databases">
        <title>Description of Hydrogenimonas sp. ISO32.</title>
        <authorList>
            <person name="Mino S."/>
            <person name="Fukazawa S."/>
            <person name="Sawabe T."/>
        </authorList>
    </citation>
    <scope>NUCLEOTIDE SEQUENCE [LARGE SCALE GENOMIC DNA]</scope>
    <source>
        <strain evidence="5 6">ISO32</strain>
    </source>
</reference>
<evidence type="ECO:0000313" key="5">
    <source>
        <dbReference type="EMBL" id="BDY11762.1"/>
    </source>
</evidence>
<dbReference type="InterPro" id="IPR005269">
    <property type="entry name" value="LOG"/>
</dbReference>
<dbReference type="Proteomes" id="UP001321445">
    <property type="component" value="Chromosome"/>
</dbReference>
<gene>
    <name evidence="5" type="ORF">HCR_00740</name>
</gene>
<evidence type="ECO:0000256" key="2">
    <source>
        <dbReference type="ARBA" id="ARBA00011985"/>
    </source>
</evidence>
<dbReference type="Gene3D" id="3.40.50.450">
    <property type="match status" value="1"/>
</dbReference>
<comment type="catalytic activity">
    <reaction evidence="1">
        <text>AMP + H2O = D-ribose 5-phosphate + adenine</text>
        <dbReference type="Rhea" id="RHEA:20129"/>
        <dbReference type="ChEBI" id="CHEBI:15377"/>
        <dbReference type="ChEBI" id="CHEBI:16708"/>
        <dbReference type="ChEBI" id="CHEBI:78346"/>
        <dbReference type="ChEBI" id="CHEBI:456215"/>
        <dbReference type="EC" id="3.2.2.4"/>
    </reaction>
</comment>
<dbReference type="EC" id="3.2.2.4" evidence="2"/>
<accession>A0ABM8FHJ8</accession>
<organism evidence="5 6">
    <name type="scientific">Hydrogenimonas cancrithermarum</name>
    <dbReference type="NCBI Taxonomy" id="2993563"/>
    <lineage>
        <taxon>Bacteria</taxon>
        <taxon>Pseudomonadati</taxon>
        <taxon>Campylobacterota</taxon>
        <taxon>Epsilonproteobacteria</taxon>
        <taxon>Campylobacterales</taxon>
        <taxon>Hydrogenimonadaceae</taxon>
        <taxon>Hydrogenimonas</taxon>
    </lineage>
</organism>
<proteinExistence type="predicted"/>
<dbReference type="InterPro" id="IPR031100">
    <property type="entry name" value="LOG_fam"/>
</dbReference>
<dbReference type="NCBIfam" id="TIGR00730">
    <property type="entry name" value="Rossman fold protein, TIGR00730 family"/>
    <property type="match status" value="1"/>
</dbReference>
<keyword evidence="6" id="KW-1185">Reference proteome</keyword>
<evidence type="ECO:0000256" key="4">
    <source>
        <dbReference type="SAM" id="MobiDB-lite"/>
    </source>
</evidence>
<dbReference type="RefSeq" id="WP_286336978.1">
    <property type="nucleotide sequence ID" value="NZ_AP027370.1"/>
</dbReference>